<evidence type="ECO:0000313" key="2">
    <source>
        <dbReference type="Proteomes" id="UP000280834"/>
    </source>
</evidence>
<protein>
    <submittedName>
        <fullName evidence="3">Secreted protein</fullName>
    </submittedName>
</protein>
<organism evidence="3">
    <name type="scientific">Brugia timori</name>
    <dbReference type="NCBI Taxonomy" id="42155"/>
    <lineage>
        <taxon>Eukaryota</taxon>
        <taxon>Metazoa</taxon>
        <taxon>Ecdysozoa</taxon>
        <taxon>Nematoda</taxon>
        <taxon>Chromadorea</taxon>
        <taxon>Rhabditida</taxon>
        <taxon>Spirurina</taxon>
        <taxon>Spiruromorpha</taxon>
        <taxon>Filarioidea</taxon>
        <taxon>Onchocercidae</taxon>
        <taxon>Brugia</taxon>
    </lineage>
</organism>
<sequence length="83" mass="9965">MRSCRLRLIWNSKTLFMFSKFLLLVAVSVQGWKIARVNQFLVTKKLESIILRVGQQRRSRRKAEVFVCKLYRGFNRVNMRGRM</sequence>
<evidence type="ECO:0000313" key="3">
    <source>
        <dbReference type="WBParaSite" id="BTMF_0001135901-mRNA-1"/>
    </source>
</evidence>
<evidence type="ECO:0000313" key="1">
    <source>
        <dbReference type="EMBL" id="VDO31753.1"/>
    </source>
</evidence>
<dbReference type="WBParaSite" id="BTMF_0001135901-mRNA-1">
    <property type="protein sequence ID" value="BTMF_0001135901-mRNA-1"/>
    <property type="gene ID" value="BTMF_0001135901"/>
</dbReference>
<name>A0A0R3QUF7_9BILA</name>
<dbReference type="AlphaFoldDB" id="A0A0R3QUF7"/>
<dbReference type="Proteomes" id="UP000280834">
    <property type="component" value="Unassembled WGS sequence"/>
</dbReference>
<reference evidence="1 2" key="2">
    <citation type="submission" date="2018-11" db="EMBL/GenBank/DDBJ databases">
        <authorList>
            <consortium name="Pathogen Informatics"/>
        </authorList>
    </citation>
    <scope>NUCLEOTIDE SEQUENCE [LARGE SCALE GENOMIC DNA]</scope>
</reference>
<reference evidence="3" key="1">
    <citation type="submission" date="2017-02" db="UniProtKB">
        <authorList>
            <consortium name="WormBaseParasite"/>
        </authorList>
    </citation>
    <scope>IDENTIFICATION</scope>
</reference>
<dbReference type="EMBL" id="UZAG01016918">
    <property type="protein sequence ID" value="VDO31753.1"/>
    <property type="molecule type" value="Genomic_DNA"/>
</dbReference>
<gene>
    <name evidence="1" type="ORF">BTMF_LOCUS9393</name>
</gene>
<proteinExistence type="predicted"/>
<keyword evidence="2" id="KW-1185">Reference proteome</keyword>
<accession>A0A0R3QUF7</accession>